<dbReference type="EnsemblPlants" id="TuG1812G0400001376.01.T02">
    <property type="protein sequence ID" value="TuG1812G0400001376.01.T02"/>
    <property type="gene ID" value="TuG1812G0400001376.01"/>
</dbReference>
<name>A0A8R7U5R1_TRIUA</name>
<evidence type="ECO:0000313" key="6">
    <source>
        <dbReference type="EnsemblPlants" id="TuG1812G0400001376.01.T02"/>
    </source>
</evidence>
<feature type="compositionally biased region" description="Low complexity" evidence="4">
    <location>
        <begin position="514"/>
        <end position="526"/>
    </location>
</feature>
<feature type="region of interest" description="Disordered" evidence="4">
    <location>
        <begin position="468"/>
        <end position="528"/>
    </location>
</feature>
<reference evidence="7" key="1">
    <citation type="journal article" date="2013" name="Nature">
        <title>Draft genome of the wheat A-genome progenitor Triticum urartu.</title>
        <authorList>
            <person name="Ling H.Q."/>
            <person name="Zhao S."/>
            <person name="Liu D."/>
            <person name="Wang J."/>
            <person name="Sun H."/>
            <person name="Zhang C."/>
            <person name="Fan H."/>
            <person name="Li D."/>
            <person name="Dong L."/>
            <person name="Tao Y."/>
            <person name="Gao C."/>
            <person name="Wu H."/>
            <person name="Li Y."/>
            <person name="Cui Y."/>
            <person name="Guo X."/>
            <person name="Zheng S."/>
            <person name="Wang B."/>
            <person name="Yu K."/>
            <person name="Liang Q."/>
            <person name="Yang W."/>
            <person name="Lou X."/>
            <person name="Chen J."/>
            <person name="Feng M."/>
            <person name="Jian J."/>
            <person name="Zhang X."/>
            <person name="Luo G."/>
            <person name="Jiang Y."/>
            <person name="Liu J."/>
            <person name="Wang Z."/>
            <person name="Sha Y."/>
            <person name="Zhang B."/>
            <person name="Wu H."/>
            <person name="Tang D."/>
            <person name="Shen Q."/>
            <person name="Xue P."/>
            <person name="Zou S."/>
            <person name="Wang X."/>
            <person name="Liu X."/>
            <person name="Wang F."/>
            <person name="Yang Y."/>
            <person name="An X."/>
            <person name="Dong Z."/>
            <person name="Zhang K."/>
            <person name="Zhang X."/>
            <person name="Luo M.C."/>
            <person name="Dvorak J."/>
            <person name="Tong Y."/>
            <person name="Wang J."/>
            <person name="Yang H."/>
            <person name="Li Z."/>
            <person name="Wang D."/>
            <person name="Zhang A."/>
            <person name="Wang J."/>
        </authorList>
    </citation>
    <scope>NUCLEOTIDE SEQUENCE</scope>
    <source>
        <strain evidence="7">cv. G1812</strain>
    </source>
</reference>
<feature type="domain" description="Pre-rRNA-processing protein RIX1 N-terminal" evidence="5">
    <location>
        <begin position="34"/>
        <end position="223"/>
    </location>
</feature>
<protein>
    <recommendedName>
        <fullName evidence="5">Pre-rRNA-processing protein RIX1 N-terminal domain-containing protein</fullName>
    </recommendedName>
</protein>
<gene>
    <name evidence="6" type="primary">LOC125551172</name>
</gene>
<accession>A0A8R7U5R1</accession>
<reference evidence="6" key="3">
    <citation type="submission" date="2022-06" db="UniProtKB">
        <authorList>
            <consortium name="EnsemblPlants"/>
        </authorList>
    </citation>
    <scope>IDENTIFICATION</scope>
</reference>
<dbReference type="Proteomes" id="UP000015106">
    <property type="component" value="Chromosome 4"/>
</dbReference>
<comment type="subcellular location">
    <subcellularLocation>
        <location evidence="1">Nucleus</location>
    </subcellularLocation>
</comment>
<evidence type="ECO:0000256" key="2">
    <source>
        <dbReference type="ARBA" id="ARBA00010511"/>
    </source>
</evidence>
<keyword evidence="3" id="KW-0539">Nucleus</keyword>
<dbReference type="AlphaFoldDB" id="A0A8R7U5R1"/>
<dbReference type="InterPro" id="IPR016024">
    <property type="entry name" value="ARM-type_fold"/>
</dbReference>
<comment type="similarity">
    <text evidence="2">Belongs to the RIX1/PELP1 family.</text>
</comment>
<dbReference type="InterPro" id="IPR012583">
    <property type="entry name" value="RIX1_N"/>
</dbReference>
<sequence length="940" mass="103192">MAGAVGFLADVNDHWLKPRLLRVVVGERMPQPGSTVPPEELAFILEAVRTHGLLTEVLQDPSDQKLAEAWRATVDAWVERVGELVESGSPYSCWLGTCLLGVTFQECSSERFAESYSDWFEKILRNLQKGPPSLQLVTLVSCTSMSDLFARLAKYLNLKKEASSFAGRVVEPLLLLLNENGPVADEAIDLLRTVIKLYPSSVNRHYNKVESTIAAKIMSTEVNVKLSKKFARVLAMLPSVRVSEGTWSLMIQKVLIGINNLLNDAFVGLEEEKKGREIMMLLVPPGNDPPPVLGDQVKLGGNLHVTKKFRVFTVPTISALAHCCCMMLTSYYPVQVTVPVRALIALSRRVLLVDGSLRNKSFPSTTSLHQELICFELPSLHSSFLDLLHATIKGMRSQLLPHAANIVRLVTDYCKIAKLPTTRTKVYSIVQLLLTSMGVGMSLHLLEVIVSNAVGDLDDNCVKEMTLFSTNPSKGTSESSSKSYSKKRKQEPQIQNSHASGLEKAAISPKKMKTSSMPTSSKGMTPETPGDVRMFTPLCVKIAALETLEILLNVGGSLRTDHWRAKVDLLLINIATSACDSGAGYEPSTTKVGETSISDFRLASYKALLASFLSSPHARPLYLAQGTELFRKGKLEIGTTLAEFCSHALLALDVLTHPRALSLEKAGPLVPGLNRSEPEKAIFGAGTFNFSPSEGQRQVIADEDTYDDWLPSIKDNEPTEKSTLVKEVPQIGSHTIAEAVEDVPACNRSDAIMVVATTEKTSQPMTVDNPSSSNAVSNPIYSRPPETQKATATPFREEKRADHVDSLLQNIDSLLQNKSSAAVNLPFRNLATSGDKPSDPGVAAPSSYKDTLCQRYKTATRILTIELPSIKDKHIPLPFFVHLYQHIPWGQSHFCYIYGSVYLRMTIGLTFVYSVAFCTYDTCMVCQRLCAQCKEDVAAL</sequence>
<feature type="compositionally biased region" description="Polar residues" evidence="4">
    <location>
        <begin position="761"/>
        <end position="780"/>
    </location>
</feature>
<evidence type="ECO:0000256" key="4">
    <source>
        <dbReference type="SAM" id="MobiDB-lite"/>
    </source>
</evidence>
<dbReference type="PANTHER" id="PTHR34105:SF1">
    <property type="entry name" value="PROLINE-, GLUTAMIC ACID- AND LEUCINE-RICH PROTEIN 1"/>
    <property type="match status" value="1"/>
</dbReference>
<dbReference type="GO" id="GO:0006364">
    <property type="term" value="P:rRNA processing"/>
    <property type="evidence" value="ECO:0007669"/>
    <property type="project" value="TreeGrafter"/>
</dbReference>
<reference evidence="6" key="2">
    <citation type="submission" date="2018-03" db="EMBL/GenBank/DDBJ databases">
        <title>The Triticum urartu genome reveals the dynamic nature of wheat genome evolution.</title>
        <authorList>
            <person name="Ling H."/>
            <person name="Ma B."/>
            <person name="Shi X."/>
            <person name="Liu H."/>
            <person name="Dong L."/>
            <person name="Sun H."/>
            <person name="Cao Y."/>
            <person name="Gao Q."/>
            <person name="Zheng S."/>
            <person name="Li Y."/>
            <person name="Yu Y."/>
            <person name="Du H."/>
            <person name="Qi M."/>
            <person name="Li Y."/>
            <person name="Yu H."/>
            <person name="Cui Y."/>
            <person name="Wang N."/>
            <person name="Chen C."/>
            <person name="Wu H."/>
            <person name="Zhao Y."/>
            <person name="Zhang J."/>
            <person name="Li Y."/>
            <person name="Zhou W."/>
            <person name="Zhang B."/>
            <person name="Hu W."/>
            <person name="Eijk M."/>
            <person name="Tang J."/>
            <person name="Witsenboer H."/>
            <person name="Zhao S."/>
            <person name="Li Z."/>
            <person name="Zhang A."/>
            <person name="Wang D."/>
            <person name="Liang C."/>
        </authorList>
    </citation>
    <scope>NUCLEOTIDE SEQUENCE [LARGE SCALE GENOMIC DNA]</scope>
    <source>
        <strain evidence="6">cv. G1812</strain>
    </source>
</reference>
<dbReference type="Pfam" id="PF08167">
    <property type="entry name" value="RIX1"/>
    <property type="match status" value="1"/>
</dbReference>
<evidence type="ECO:0000256" key="3">
    <source>
        <dbReference type="ARBA" id="ARBA00023242"/>
    </source>
</evidence>
<evidence type="ECO:0000256" key="1">
    <source>
        <dbReference type="ARBA" id="ARBA00004123"/>
    </source>
</evidence>
<dbReference type="PANTHER" id="PTHR34105">
    <property type="entry name" value="PROLINE-, GLUTAMIC ACID- AND LEUCINE-RICH PROTEIN 1"/>
    <property type="match status" value="1"/>
</dbReference>
<organism evidence="6 7">
    <name type="scientific">Triticum urartu</name>
    <name type="common">Red wild einkorn</name>
    <name type="synonym">Crithodium urartu</name>
    <dbReference type="NCBI Taxonomy" id="4572"/>
    <lineage>
        <taxon>Eukaryota</taxon>
        <taxon>Viridiplantae</taxon>
        <taxon>Streptophyta</taxon>
        <taxon>Embryophyta</taxon>
        <taxon>Tracheophyta</taxon>
        <taxon>Spermatophyta</taxon>
        <taxon>Magnoliopsida</taxon>
        <taxon>Liliopsida</taxon>
        <taxon>Poales</taxon>
        <taxon>Poaceae</taxon>
        <taxon>BOP clade</taxon>
        <taxon>Pooideae</taxon>
        <taxon>Triticodae</taxon>
        <taxon>Triticeae</taxon>
        <taxon>Triticinae</taxon>
        <taxon>Triticum</taxon>
    </lineage>
</organism>
<dbReference type="Gramene" id="TuG1812G0400001376.01.T02">
    <property type="protein sequence ID" value="TuG1812G0400001376.01.T02"/>
    <property type="gene ID" value="TuG1812G0400001376.01"/>
</dbReference>
<feature type="region of interest" description="Disordered" evidence="4">
    <location>
        <begin position="761"/>
        <end position="797"/>
    </location>
</feature>
<keyword evidence="7" id="KW-1185">Reference proteome</keyword>
<proteinExistence type="inferred from homology"/>
<dbReference type="SUPFAM" id="SSF48371">
    <property type="entry name" value="ARM repeat"/>
    <property type="match status" value="1"/>
</dbReference>
<evidence type="ECO:0000313" key="7">
    <source>
        <dbReference type="Proteomes" id="UP000015106"/>
    </source>
</evidence>
<dbReference type="GO" id="GO:0005634">
    <property type="term" value="C:nucleus"/>
    <property type="evidence" value="ECO:0007669"/>
    <property type="project" value="UniProtKB-SubCell"/>
</dbReference>
<feature type="compositionally biased region" description="Low complexity" evidence="4">
    <location>
        <begin position="473"/>
        <end position="483"/>
    </location>
</feature>
<evidence type="ECO:0000259" key="5">
    <source>
        <dbReference type="Pfam" id="PF08167"/>
    </source>
</evidence>